<gene>
    <name evidence="1" type="ORF">H5410_062896</name>
</gene>
<dbReference type="Proteomes" id="UP000824120">
    <property type="component" value="Chromosome 12"/>
</dbReference>
<dbReference type="EMBL" id="JACXVP010000012">
    <property type="protein sequence ID" value="KAG5573130.1"/>
    <property type="molecule type" value="Genomic_DNA"/>
</dbReference>
<sequence length="62" mass="6972">MQNENIIVFKGTKVCSLERTMIPLPNIINNNKRSVISQVRSKKGSVYANLTPTLGEVERLNN</sequence>
<protein>
    <submittedName>
        <fullName evidence="1">Uncharacterized protein</fullName>
    </submittedName>
</protein>
<reference evidence="1 2" key="1">
    <citation type="submission" date="2020-09" db="EMBL/GenBank/DDBJ databases">
        <title>De no assembly of potato wild relative species, Solanum commersonii.</title>
        <authorList>
            <person name="Cho K."/>
        </authorList>
    </citation>
    <scope>NUCLEOTIDE SEQUENCE [LARGE SCALE GENOMIC DNA]</scope>
    <source>
        <strain evidence="1">LZ3.2</strain>
        <tissue evidence="1">Leaf</tissue>
    </source>
</reference>
<keyword evidence="2" id="KW-1185">Reference proteome</keyword>
<proteinExistence type="predicted"/>
<comment type="caution">
    <text evidence="1">The sequence shown here is derived from an EMBL/GenBank/DDBJ whole genome shotgun (WGS) entry which is preliminary data.</text>
</comment>
<name>A0A9J5WC15_SOLCO</name>
<evidence type="ECO:0000313" key="1">
    <source>
        <dbReference type="EMBL" id="KAG5573130.1"/>
    </source>
</evidence>
<dbReference type="AlphaFoldDB" id="A0A9J5WC15"/>
<accession>A0A9J5WC15</accession>
<evidence type="ECO:0000313" key="2">
    <source>
        <dbReference type="Proteomes" id="UP000824120"/>
    </source>
</evidence>
<organism evidence="1 2">
    <name type="scientific">Solanum commersonii</name>
    <name type="common">Commerson's wild potato</name>
    <name type="synonym">Commerson's nightshade</name>
    <dbReference type="NCBI Taxonomy" id="4109"/>
    <lineage>
        <taxon>Eukaryota</taxon>
        <taxon>Viridiplantae</taxon>
        <taxon>Streptophyta</taxon>
        <taxon>Embryophyta</taxon>
        <taxon>Tracheophyta</taxon>
        <taxon>Spermatophyta</taxon>
        <taxon>Magnoliopsida</taxon>
        <taxon>eudicotyledons</taxon>
        <taxon>Gunneridae</taxon>
        <taxon>Pentapetalae</taxon>
        <taxon>asterids</taxon>
        <taxon>lamiids</taxon>
        <taxon>Solanales</taxon>
        <taxon>Solanaceae</taxon>
        <taxon>Solanoideae</taxon>
        <taxon>Solaneae</taxon>
        <taxon>Solanum</taxon>
    </lineage>
</organism>